<dbReference type="Proteomes" id="UP001150259">
    <property type="component" value="Unassembled WGS sequence"/>
</dbReference>
<reference evidence="1 2" key="1">
    <citation type="submission" date="2022-11" db="EMBL/GenBank/DDBJ databases">
        <title>Anaerobic phenanthrene biodegradation by a DNRA strain PheN6.</title>
        <authorList>
            <person name="Zhang Z."/>
        </authorList>
    </citation>
    <scope>NUCLEOTIDE SEQUENCE [LARGE SCALE GENOMIC DNA]</scope>
    <source>
        <strain evidence="1 2">PheN6</strain>
    </source>
</reference>
<evidence type="ECO:0000313" key="2">
    <source>
        <dbReference type="Proteomes" id="UP001150259"/>
    </source>
</evidence>
<evidence type="ECO:0000313" key="1">
    <source>
        <dbReference type="EMBL" id="MDC5696925.1"/>
    </source>
</evidence>
<gene>
    <name evidence="1" type="ORF">OO014_06605</name>
</gene>
<dbReference type="RefSeq" id="WP_272461500.1">
    <property type="nucleotide sequence ID" value="NZ_JAPFQL010000021.1"/>
</dbReference>
<accession>A0ABT5GGH0</accession>
<comment type="caution">
    <text evidence="1">The sequence shown here is derived from an EMBL/GenBank/DDBJ whole genome shotgun (WGS) entry which is preliminary data.</text>
</comment>
<protein>
    <submittedName>
        <fullName evidence="1">Uncharacterized protein</fullName>
    </submittedName>
</protein>
<dbReference type="EMBL" id="JAPFQL010000021">
    <property type="protein sequence ID" value="MDC5696925.1"/>
    <property type="molecule type" value="Genomic_DNA"/>
</dbReference>
<name>A0ABT5GGH0_9MICO</name>
<organism evidence="1 2">
    <name type="scientific">Intrasporangium calvum</name>
    <dbReference type="NCBI Taxonomy" id="53358"/>
    <lineage>
        <taxon>Bacteria</taxon>
        <taxon>Bacillati</taxon>
        <taxon>Actinomycetota</taxon>
        <taxon>Actinomycetes</taxon>
        <taxon>Micrococcales</taxon>
        <taxon>Intrasporangiaceae</taxon>
        <taxon>Intrasporangium</taxon>
    </lineage>
</organism>
<keyword evidence="2" id="KW-1185">Reference proteome</keyword>
<sequence length="91" mass="9812">MTTTLFPSLGSLRALSASRRRGFVAGSTWSTVVDRDLDRMAAELLVLSHADAERLGASAEPAVRPVPLHERIARKLHQSRPAGSAPRPRAS</sequence>
<proteinExistence type="predicted"/>